<dbReference type="Gene3D" id="1.20.1250.20">
    <property type="entry name" value="MFS general substrate transporter like domains"/>
    <property type="match status" value="1"/>
</dbReference>
<evidence type="ECO:0000313" key="11">
    <source>
        <dbReference type="Proteomes" id="UP000000593"/>
    </source>
</evidence>
<evidence type="ECO:0000259" key="9">
    <source>
        <dbReference type="PROSITE" id="PS50850"/>
    </source>
</evidence>
<feature type="domain" description="Major facilitator superfamily (MFS) profile" evidence="9">
    <location>
        <begin position="53"/>
        <end position="430"/>
    </location>
</feature>
<feature type="transmembrane region" description="Helical" evidence="8">
    <location>
        <begin position="91"/>
        <end position="109"/>
    </location>
</feature>
<feature type="transmembrane region" description="Helical" evidence="8">
    <location>
        <begin position="405"/>
        <end position="424"/>
    </location>
</feature>
<dbReference type="Pfam" id="PF07690">
    <property type="entry name" value="MFS_1"/>
    <property type="match status" value="1"/>
</dbReference>
<keyword evidence="3" id="KW-0813">Transport</keyword>
<dbReference type="AlphaFoldDB" id="Q6LSE7"/>
<keyword evidence="5 8" id="KW-0812">Transmembrane</keyword>
<dbReference type="PROSITE" id="PS50850">
    <property type="entry name" value="MFS"/>
    <property type="match status" value="1"/>
</dbReference>
<keyword evidence="11" id="KW-1185">Reference proteome</keyword>
<name>Q6LSE7_PHOPR</name>
<feature type="transmembrane region" description="Helical" evidence="8">
    <location>
        <begin position="173"/>
        <end position="196"/>
    </location>
</feature>
<organism evidence="10 11">
    <name type="scientific">Photobacterium profundum (strain SS9)</name>
    <dbReference type="NCBI Taxonomy" id="298386"/>
    <lineage>
        <taxon>Bacteria</taxon>
        <taxon>Pseudomonadati</taxon>
        <taxon>Pseudomonadota</taxon>
        <taxon>Gammaproteobacteria</taxon>
        <taxon>Vibrionales</taxon>
        <taxon>Vibrionaceae</taxon>
        <taxon>Photobacterium</taxon>
    </lineage>
</organism>
<dbReference type="SUPFAM" id="SSF103473">
    <property type="entry name" value="MFS general substrate transporter"/>
    <property type="match status" value="1"/>
</dbReference>
<dbReference type="InterPro" id="IPR020846">
    <property type="entry name" value="MFS_dom"/>
</dbReference>
<feature type="transmembrane region" description="Helical" evidence="8">
    <location>
        <begin position="6"/>
        <end position="32"/>
    </location>
</feature>
<feature type="transmembrane region" description="Helical" evidence="8">
    <location>
        <begin position="121"/>
        <end position="143"/>
    </location>
</feature>
<accession>Q6LSE7</accession>
<dbReference type="GO" id="GO:0022857">
    <property type="term" value="F:transmembrane transporter activity"/>
    <property type="evidence" value="ECO:0007669"/>
    <property type="project" value="InterPro"/>
</dbReference>
<comment type="subcellular location">
    <subcellularLocation>
        <location evidence="1">Cell membrane</location>
        <topology evidence="1">Multi-pass membrane protein</topology>
    </subcellularLocation>
</comment>
<dbReference type="InterPro" id="IPR011701">
    <property type="entry name" value="MFS"/>
</dbReference>
<evidence type="ECO:0000256" key="1">
    <source>
        <dbReference type="ARBA" id="ARBA00004651"/>
    </source>
</evidence>
<proteinExistence type="inferred from homology"/>
<dbReference type="InterPro" id="IPR036259">
    <property type="entry name" value="MFS_trans_sf"/>
</dbReference>
<keyword evidence="6 8" id="KW-1133">Transmembrane helix</keyword>
<feature type="transmembrane region" description="Helical" evidence="8">
    <location>
        <begin position="149"/>
        <end position="166"/>
    </location>
</feature>
<feature type="transmembrane region" description="Helical" evidence="8">
    <location>
        <begin position="379"/>
        <end position="399"/>
    </location>
</feature>
<evidence type="ECO:0000256" key="6">
    <source>
        <dbReference type="ARBA" id="ARBA00022989"/>
    </source>
</evidence>
<keyword evidence="4" id="KW-1003">Cell membrane</keyword>
<reference evidence="11" key="1">
    <citation type="journal article" date="2005" name="Science">
        <title>Life at depth: Photobacterium profundum genome sequence and expression analysis.</title>
        <authorList>
            <person name="Vezzi A."/>
            <person name="Campanaro S."/>
            <person name="D'Angelo M."/>
            <person name="Simonato F."/>
            <person name="Vitulo N."/>
            <person name="Lauro F.M."/>
            <person name="Cestaro A."/>
            <person name="Malacrida G."/>
            <person name="Simionati B."/>
            <person name="Cannata N."/>
            <person name="Romualdi C."/>
            <person name="Bartlett D.H."/>
            <person name="Valle G."/>
        </authorList>
    </citation>
    <scope>NUCLEOTIDE SEQUENCE [LARGE SCALE GENOMIC DNA]</scope>
    <source>
        <strain evidence="11">ATCC BAA-1253 / SS9</strain>
    </source>
</reference>
<evidence type="ECO:0000256" key="7">
    <source>
        <dbReference type="ARBA" id="ARBA00023136"/>
    </source>
</evidence>
<evidence type="ECO:0000256" key="4">
    <source>
        <dbReference type="ARBA" id="ARBA00022475"/>
    </source>
</evidence>
<dbReference type="PANTHER" id="PTHR43271">
    <property type="entry name" value="BLL2771 PROTEIN"/>
    <property type="match status" value="1"/>
</dbReference>
<protein>
    <submittedName>
        <fullName evidence="10">Multidrug resistance protein</fullName>
    </submittedName>
</protein>
<keyword evidence="7 8" id="KW-0472">Membrane</keyword>
<feature type="transmembrane region" description="Helical" evidence="8">
    <location>
        <begin position="342"/>
        <end position="367"/>
    </location>
</feature>
<dbReference type="EMBL" id="CR378667">
    <property type="protein sequence ID" value="CAG19779.1"/>
    <property type="molecule type" value="Genomic_DNA"/>
</dbReference>
<evidence type="ECO:0000313" key="10">
    <source>
        <dbReference type="EMBL" id="CAG19779.1"/>
    </source>
</evidence>
<dbReference type="eggNOG" id="COG2814">
    <property type="taxonomic scope" value="Bacteria"/>
</dbReference>
<dbReference type="Proteomes" id="UP000000593">
    <property type="component" value="Chromosome 1"/>
</dbReference>
<sequence length="448" mass="49190">MIIEMIVFIYFLYYEYIATVWLIPLLTARYVIYRHILSAIAMIEIKTSAYRRASFALALGSFIVFCNLYLFQPMLPLMADKFNASAIQVNWLLAAGTLTLALTLVPWAVGSENIGRRKVMMLSLFLLPFVGMAMLLADSLLMLTLARGSMGISLAGFAAVAVAYMAEEFTPKALMLAVGGYISANSLGGITGRLYGGFVTEYWGWEVAVIGMAIFSLLGALAVNRLLPEQQYFTPQKGQLRAHNRSVIGHLRQRELWLTMLIGGLNFALFVNLYTVMGFRLVAPPYSLPISLASMIFLCYLSGTITAKLSGRWSQVYSPISGMVLGTTVSAVGMWIAAYNSLYAMLIGLLFISSGAFFTHSLAYAWVSQKAKTAKATATALYLVHYYVGGSVGGFYLIACWQYGAWHGVLAGGMVLYGLIYLLCWRLHCRAQSKEDTAAVLKGTHTAV</sequence>
<feature type="transmembrane region" description="Helical" evidence="8">
    <location>
        <begin position="316"/>
        <end position="336"/>
    </location>
</feature>
<dbReference type="CDD" id="cd17324">
    <property type="entry name" value="MFS_NepI_like"/>
    <property type="match status" value="1"/>
</dbReference>
<dbReference type="HOGENOM" id="CLU_001265_19_3_6"/>
<dbReference type="KEGG" id="ppr:PBPRA1368"/>
<feature type="transmembrane region" description="Helical" evidence="8">
    <location>
        <begin position="256"/>
        <end position="274"/>
    </location>
</feature>
<dbReference type="GO" id="GO:0005886">
    <property type="term" value="C:plasma membrane"/>
    <property type="evidence" value="ECO:0007669"/>
    <property type="project" value="UniProtKB-SubCell"/>
</dbReference>
<dbReference type="PANTHER" id="PTHR43271:SF1">
    <property type="entry name" value="INNER MEMBRANE TRANSPORT PROTEIN YNFM"/>
    <property type="match status" value="1"/>
</dbReference>
<evidence type="ECO:0000256" key="3">
    <source>
        <dbReference type="ARBA" id="ARBA00022448"/>
    </source>
</evidence>
<evidence type="ECO:0000256" key="2">
    <source>
        <dbReference type="ARBA" id="ARBA00008335"/>
    </source>
</evidence>
<feature type="transmembrane region" description="Helical" evidence="8">
    <location>
        <begin position="202"/>
        <end position="223"/>
    </location>
</feature>
<evidence type="ECO:0000256" key="5">
    <source>
        <dbReference type="ARBA" id="ARBA00022692"/>
    </source>
</evidence>
<feature type="transmembrane region" description="Helical" evidence="8">
    <location>
        <begin position="286"/>
        <end position="304"/>
    </location>
</feature>
<gene>
    <name evidence="10" type="primary">SCO4896</name>
    <name evidence="10" type="ordered locus">PBPRA1368</name>
</gene>
<feature type="transmembrane region" description="Helical" evidence="8">
    <location>
        <begin position="53"/>
        <end position="71"/>
    </location>
</feature>
<evidence type="ECO:0000256" key="8">
    <source>
        <dbReference type="SAM" id="Phobius"/>
    </source>
</evidence>
<comment type="similarity">
    <text evidence="2">Belongs to the major facilitator superfamily.</text>
</comment>